<evidence type="ECO:0000313" key="3">
    <source>
        <dbReference type="EMBL" id="OKY77380.1"/>
    </source>
</evidence>
<sequence length="136" mass="16394">MPKKYCLETKQRAFDLKKEGKTQEQISEELGVSRTTIVKWLKQKSPKQKIFKAFEEGKKPIDAWKKHDIKKETARKWWRQHQELKGETISEIKEERIKQIEKRMDKIEKQNEEVIKECAQRLKEAKKAFKKTKKPL</sequence>
<proteinExistence type="predicted"/>
<dbReference type="InterPro" id="IPR001387">
    <property type="entry name" value="Cro/C1-type_HTH"/>
</dbReference>
<keyword evidence="1" id="KW-0175">Coiled coil</keyword>
<accession>A0A1Q6DSM4</accession>
<dbReference type="InParanoid" id="A0A1Q6DSM4"/>
<organism evidence="3 4">
    <name type="scientific">Methanohalarchaeum thermophilum</name>
    <dbReference type="NCBI Taxonomy" id="1903181"/>
    <lineage>
        <taxon>Archaea</taxon>
        <taxon>Methanobacteriati</taxon>
        <taxon>Methanobacteriota</taxon>
        <taxon>Methanonatronarchaeia</taxon>
        <taxon>Methanonatronarchaeales</taxon>
        <taxon>Methanonatronarchaeaceae</taxon>
        <taxon>Candidatus Methanohalarchaeum</taxon>
    </lineage>
</organism>
<gene>
    <name evidence="3" type="ORF">BTN85_2030</name>
</gene>
<dbReference type="InterPro" id="IPR009057">
    <property type="entry name" value="Homeodomain-like_sf"/>
</dbReference>
<reference evidence="3" key="1">
    <citation type="submission" date="2016-12" db="EMBL/GenBank/DDBJ databases">
        <title>Discovery of methanogenic haloarchaea.</title>
        <authorList>
            <person name="Sorokin D.Y."/>
            <person name="Makarova K.S."/>
            <person name="Abbas B."/>
            <person name="Ferrer M."/>
            <person name="Golyshin P.N."/>
        </authorList>
    </citation>
    <scope>NUCLEOTIDE SEQUENCE [LARGE SCALE GENOMIC DNA]</scope>
    <source>
        <strain evidence="3">HMET1</strain>
    </source>
</reference>
<dbReference type="PROSITE" id="PS50943">
    <property type="entry name" value="HTH_CROC1"/>
    <property type="match status" value="1"/>
</dbReference>
<name>A0A1Q6DSM4_METT1</name>
<feature type="coiled-coil region" evidence="1">
    <location>
        <begin position="90"/>
        <end position="124"/>
    </location>
</feature>
<dbReference type="Proteomes" id="UP000185744">
    <property type="component" value="Unassembled WGS sequence"/>
</dbReference>
<evidence type="ECO:0000259" key="2">
    <source>
        <dbReference type="PROSITE" id="PS50943"/>
    </source>
</evidence>
<evidence type="ECO:0000256" key="1">
    <source>
        <dbReference type="SAM" id="Coils"/>
    </source>
</evidence>
<dbReference type="CDD" id="cd00093">
    <property type="entry name" value="HTH_XRE"/>
    <property type="match status" value="1"/>
</dbReference>
<comment type="caution">
    <text evidence="3">The sequence shown here is derived from an EMBL/GenBank/DDBJ whole genome shotgun (WGS) entry which is preliminary data.</text>
</comment>
<dbReference type="AlphaFoldDB" id="A0A1Q6DSM4"/>
<dbReference type="SUPFAM" id="SSF46689">
    <property type="entry name" value="Homeodomain-like"/>
    <property type="match status" value="1"/>
</dbReference>
<protein>
    <submittedName>
        <fullName evidence="3">Orotate phosphoribosyltransferase-like protein</fullName>
    </submittedName>
</protein>
<keyword evidence="4" id="KW-1185">Reference proteome</keyword>
<feature type="domain" description="HTH cro/C1-type" evidence="2">
    <location>
        <begin position="17"/>
        <end position="53"/>
    </location>
</feature>
<dbReference type="EMBL" id="MSDW01000002">
    <property type="protein sequence ID" value="OKY77380.1"/>
    <property type="molecule type" value="Genomic_DNA"/>
</dbReference>
<dbReference type="Gene3D" id="1.10.10.60">
    <property type="entry name" value="Homeodomain-like"/>
    <property type="match status" value="1"/>
</dbReference>
<dbReference type="GO" id="GO:0016757">
    <property type="term" value="F:glycosyltransferase activity"/>
    <property type="evidence" value="ECO:0007669"/>
    <property type="project" value="UniProtKB-KW"/>
</dbReference>
<dbReference type="Pfam" id="PF13384">
    <property type="entry name" value="HTH_23"/>
    <property type="match status" value="1"/>
</dbReference>
<evidence type="ECO:0000313" key="4">
    <source>
        <dbReference type="Proteomes" id="UP000185744"/>
    </source>
</evidence>